<protein>
    <submittedName>
        <fullName evidence="4">2-oxoglutarate-dependent dioxygenase AOP1.2</fullName>
    </submittedName>
</protein>
<keyword evidence="4" id="KW-0223">Dioxygenase</keyword>
<dbReference type="SUPFAM" id="SSF51197">
    <property type="entry name" value="Clavaminate synthase-like"/>
    <property type="match status" value="1"/>
</dbReference>
<dbReference type="InterPro" id="IPR026992">
    <property type="entry name" value="DIOX_N"/>
</dbReference>
<dbReference type="AlphaFoldDB" id="A0A371GFZ9"/>
<keyword evidence="2" id="KW-0408">Iron</keyword>
<evidence type="ECO:0000256" key="1">
    <source>
        <dbReference type="ARBA" id="ARBA00022723"/>
    </source>
</evidence>
<gene>
    <name evidence="4" type="primary">AOP1.2</name>
    <name evidence="4" type="ORF">CR513_28827</name>
</gene>
<evidence type="ECO:0000313" key="5">
    <source>
        <dbReference type="Proteomes" id="UP000257109"/>
    </source>
</evidence>
<evidence type="ECO:0000313" key="4">
    <source>
        <dbReference type="EMBL" id="RDX89446.1"/>
    </source>
</evidence>
<reference evidence="4" key="1">
    <citation type="submission" date="2018-05" db="EMBL/GenBank/DDBJ databases">
        <title>Draft genome of Mucuna pruriens seed.</title>
        <authorList>
            <person name="Nnadi N.E."/>
            <person name="Vos R."/>
            <person name="Hasami M.H."/>
            <person name="Devisetty U.K."/>
            <person name="Aguiy J.C."/>
        </authorList>
    </citation>
    <scope>NUCLEOTIDE SEQUENCE [LARGE SCALE GENOMIC DNA]</scope>
    <source>
        <strain evidence="4">JCA_2017</strain>
    </source>
</reference>
<dbReference type="Proteomes" id="UP000257109">
    <property type="component" value="Unassembled WGS sequence"/>
</dbReference>
<dbReference type="Pfam" id="PF14226">
    <property type="entry name" value="DIOX_N"/>
    <property type="match status" value="1"/>
</dbReference>
<dbReference type="GO" id="GO:0046872">
    <property type="term" value="F:metal ion binding"/>
    <property type="evidence" value="ECO:0007669"/>
    <property type="project" value="UniProtKB-KW"/>
</dbReference>
<dbReference type="Gene3D" id="2.60.120.330">
    <property type="entry name" value="B-lactam Antibiotic, Isopenicillin N Synthase, Chain"/>
    <property type="match status" value="1"/>
</dbReference>
<evidence type="ECO:0000259" key="3">
    <source>
        <dbReference type="Pfam" id="PF14226"/>
    </source>
</evidence>
<keyword evidence="1" id="KW-0479">Metal-binding</keyword>
<dbReference type="OrthoDB" id="288590at2759"/>
<feature type="non-terminal residue" evidence="4">
    <location>
        <position position="1"/>
    </location>
</feature>
<dbReference type="EMBL" id="QJKJ01005668">
    <property type="protein sequence ID" value="RDX89446.1"/>
    <property type="molecule type" value="Genomic_DNA"/>
</dbReference>
<comment type="caution">
    <text evidence="4">The sequence shown here is derived from an EMBL/GenBank/DDBJ whole genome shotgun (WGS) entry which is preliminary data.</text>
</comment>
<organism evidence="4 5">
    <name type="scientific">Mucuna pruriens</name>
    <name type="common">Velvet bean</name>
    <name type="synonym">Dolichos pruriens</name>
    <dbReference type="NCBI Taxonomy" id="157652"/>
    <lineage>
        <taxon>Eukaryota</taxon>
        <taxon>Viridiplantae</taxon>
        <taxon>Streptophyta</taxon>
        <taxon>Embryophyta</taxon>
        <taxon>Tracheophyta</taxon>
        <taxon>Spermatophyta</taxon>
        <taxon>Magnoliopsida</taxon>
        <taxon>eudicotyledons</taxon>
        <taxon>Gunneridae</taxon>
        <taxon>Pentapetalae</taxon>
        <taxon>rosids</taxon>
        <taxon>fabids</taxon>
        <taxon>Fabales</taxon>
        <taxon>Fabaceae</taxon>
        <taxon>Papilionoideae</taxon>
        <taxon>50 kb inversion clade</taxon>
        <taxon>NPAAA clade</taxon>
        <taxon>indigoferoid/millettioid clade</taxon>
        <taxon>Phaseoleae</taxon>
        <taxon>Mucuna</taxon>
    </lineage>
</organism>
<keyword evidence="5" id="KW-1185">Reference proteome</keyword>
<sequence length="128" mass="14345">MGSETQSQLQVVDFTDQNMKPGTDAWLSACSVVRTALEDNGCFVARYDKISKELCDSIIVAVEELFSLPVETKVQKTSHKPFHGYLGQVPSIPLYESLGIDDALTFQGCQKFTHLMWPEGNHRSLFVF</sequence>
<accession>A0A371GFZ9</accession>
<feature type="domain" description="Non-haem dioxygenase N-terminal" evidence="3">
    <location>
        <begin position="11"/>
        <end position="86"/>
    </location>
</feature>
<proteinExistence type="predicted"/>
<evidence type="ECO:0000256" key="2">
    <source>
        <dbReference type="ARBA" id="ARBA00023004"/>
    </source>
</evidence>
<keyword evidence="4" id="KW-0560">Oxidoreductase</keyword>
<dbReference type="GO" id="GO:0051213">
    <property type="term" value="F:dioxygenase activity"/>
    <property type="evidence" value="ECO:0007669"/>
    <property type="project" value="UniProtKB-KW"/>
</dbReference>
<name>A0A371GFZ9_MUCPR</name>
<dbReference type="STRING" id="157652.A0A371GFZ9"/>
<dbReference type="InterPro" id="IPR027443">
    <property type="entry name" value="IPNS-like_sf"/>
</dbReference>